<keyword evidence="7 9" id="KW-0472">Membrane</keyword>
<dbReference type="GO" id="GO:0022857">
    <property type="term" value="F:transmembrane transporter activity"/>
    <property type="evidence" value="ECO:0007669"/>
    <property type="project" value="UniProtKB-UniRule"/>
</dbReference>
<dbReference type="InterPro" id="IPR007387">
    <property type="entry name" value="TRAP_DctQ"/>
</dbReference>
<protein>
    <recommendedName>
        <fullName evidence="9">TRAP transporter small permease protein</fullName>
    </recommendedName>
</protein>
<dbReference type="PANTHER" id="PTHR35011">
    <property type="entry name" value="2,3-DIKETO-L-GULONATE TRAP TRANSPORTER SMALL PERMEASE PROTEIN YIAM"/>
    <property type="match status" value="1"/>
</dbReference>
<comment type="subunit">
    <text evidence="9">The complex comprises the extracytoplasmic solute receptor protein and the two transmembrane proteins.</text>
</comment>
<dbReference type="PANTHER" id="PTHR35011:SF2">
    <property type="entry name" value="2,3-DIKETO-L-GULONATE TRAP TRANSPORTER SMALL PERMEASE PROTEIN YIAM"/>
    <property type="match status" value="1"/>
</dbReference>
<dbReference type="InterPro" id="IPR055348">
    <property type="entry name" value="DctQ"/>
</dbReference>
<evidence type="ECO:0000259" key="10">
    <source>
        <dbReference type="Pfam" id="PF04290"/>
    </source>
</evidence>
<feature type="transmembrane region" description="Helical" evidence="9">
    <location>
        <begin position="60"/>
        <end position="77"/>
    </location>
</feature>
<evidence type="ECO:0000313" key="11">
    <source>
        <dbReference type="EMBL" id="CTQ47448.1"/>
    </source>
</evidence>
<comment type="function">
    <text evidence="9">Part of the tripartite ATP-independent periplasmic (TRAP) transport system.</text>
</comment>
<dbReference type="EMBL" id="CXST01000007">
    <property type="protein sequence ID" value="CTQ47448.1"/>
    <property type="molecule type" value="Genomic_DNA"/>
</dbReference>
<comment type="subcellular location">
    <subcellularLocation>
        <location evidence="1 9">Cell inner membrane</location>
        <topology evidence="1 9">Multi-pass membrane protein</topology>
    </subcellularLocation>
</comment>
<gene>
    <name evidence="11" type="ORF">LAL4801_05910</name>
</gene>
<dbReference type="Pfam" id="PF04290">
    <property type="entry name" value="DctQ"/>
    <property type="match status" value="1"/>
</dbReference>
<feature type="transmembrane region" description="Helical" evidence="9">
    <location>
        <begin position="97"/>
        <end position="117"/>
    </location>
</feature>
<accession>A0A0M6YCP8</accession>
<dbReference type="AlphaFoldDB" id="A0A0M6YCP8"/>
<sequence>MFLPNGVRMKILAFIRTAERTAVVVVFLTMVLLFCLNVLARQIGGTFASQFAWVEEAVRLMSLFLTFLAVGLALDRGRHAGIHTWRDGIAEATGLPLRRIIDAVGLLFCLYLIWLSYQMTAFVFGTGQRSPTLNIPVFWIYLAPTIGFALMGLRFALSFLGLIDRFSGQTREVE</sequence>
<name>A0A0M6YCP8_9HYPH</name>
<reference evidence="12" key="1">
    <citation type="submission" date="2015-07" db="EMBL/GenBank/DDBJ databases">
        <authorList>
            <person name="Rodrigo-Torres Lidia"/>
            <person name="Arahal R.David."/>
        </authorList>
    </citation>
    <scope>NUCLEOTIDE SEQUENCE [LARGE SCALE GENOMIC DNA]</scope>
    <source>
        <strain evidence="12">CECT 4801</strain>
    </source>
</reference>
<keyword evidence="12" id="KW-1185">Reference proteome</keyword>
<dbReference type="Proteomes" id="UP000048926">
    <property type="component" value="Unassembled WGS sequence"/>
</dbReference>
<organism evidence="11 12">
    <name type="scientific">Roseibium aggregatum</name>
    <dbReference type="NCBI Taxonomy" id="187304"/>
    <lineage>
        <taxon>Bacteria</taxon>
        <taxon>Pseudomonadati</taxon>
        <taxon>Pseudomonadota</taxon>
        <taxon>Alphaproteobacteria</taxon>
        <taxon>Hyphomicrobiales</taxon>
        <taxon>Stappiaceae</taxon>
        <taxon>Roseibium</taxon>
    </lineage>
</organism>
<feature type="transmembrane region" description="Helical" evidence="9">
    <location>
        <begin position="137"/>
        <end position="163"/>
    </location>
</feature>
<evidence type="ECO:0000256" key="2">
    <source>
        <dbReference type="ARBA" id="ARBA00022448"/>
    </source>
</evidence>
<evidence type="ECO:0000256" key="9">
    <source>
        <dbReference type="RuleBase" id="RU369079"/>
    </source>
</evidence>
<evidence type="ECO:0000256" key="4">
    <source>
        <dbReference type="ARBA" id="ARBA00022519"/>
    </source>
</evidence>
<comment type="similarity">
    <text evidence="8 9">Belongs to the TRAP transporter small permease family.</text>
</comment>
<evidence type="ECO:0000256" key="5">
    <source>
        <dbReference type="ARBA" id="ARBA00022692"/>
    </source>
</evidence>
<keyword evidence="5 9" id="KW-0812">Transmembrane</keyword>
<evidence type="ECO:0000256" key="1">
    <source>
        <dbReference type="ARBA" id="ARBA00004429"/>
    </source>
</evidence>
<keyword evidence="3" id="KW-1003">Cell membrane</keyword>
<keyword evidence="4 9" id="KW-0997">Cell inner membrane</keyword>
<proteinExistence type="inferred from homology"/>
<evidence type="ECO:0000256" key="6">
    <source>
        <dbReference type="ARBA" id="ARBA00022989"/>
    </source>
</evidence>
<keyword evidence="6 9" id="KW-1133">Transmembrane helix</keyword>
<keyword evidence="2 9" id="KW-0813">Transport</keyword>
<evidence type="ECO:0000256" key="7">
    <source>
        <dbReference type="ARBA" id="ARBA00023136"/>
    </source>
</evidence>
<feature type="domain" description="Tripartite ATP-independent periplasmic transporters DctQ component" evidence="10">
    <location>
        <begin position="30"/>
        <end position="163"/>
    </location>
</feature>
<dbReference type="GO" id="GO:0005886">
    <property type="term" value="C:plasma membrane"/>
    <property type="evidence" value="ECO:0007669"/>
    <property type="project" value="UniProtKB-SubCell"/>
</dbReference>
<evidence type="ECO:0000313" key="12">
    <source>
        <dbReference type="Proteomes" id="UP000048926"/>
    </source>
</evidence>
<evidence type="ECO:0000256" key="3">
    <source>
        <dbReference type="ARBA" id="ARBA00022475"/>
    </source>
</evidence>
<dbReference type="GO" id="GO:0015740">
    <property type="term" value="P:C4-dicarboxylate transport"/>
    <property type="evidence" value="ECO:0007669"/>
    <property type="project" value="TreeGrafter"/>
</dbReference>
<feature type="transmembrane region" description="Helical" evidence="9">
    <location>
        <begin position="21"/>
        <end position="40"/>
    </location>
</feature>
<evidence type="ECO:0000256" key="8">
    <source>
        <dbReference type="ARBA" id="ARBA00038436"/>
    </source>
</evidence>